<comment type="caution">
    <text evidence="13">The sequence shown here is derived from an EMBL/GenBank/DDBJ whole genome shotgun (WGS) entry which is preliminary data.</text>
</comment>
<feature type="compositionally biased region" description="Pro residues" evidence="11">
    <location>
        <begin position="73"/>
        <end position="90"/>
    </location>
</feature>
<protein>
    <recommendedName>
        <fullName evidence="10">Protein TonB</fullName>
    </recommendedName>
</protein>
<evidence type="ECO:0000256" key="10">
    <source>
        <dbReference type="RuleBase" id="RU362123"/>
    </source>
</evidence>
<evidence type="ECO:0000313" key="13">
    <source>
        <dbReference type="EMBL" id="MFC7434341.1"/>
    </source>
</evidence>
<sequence>MLSTHATATAPLDGFRPVTPSARMNRRLLIVAAVIGLHIAGLWALQSGLLRRAVEMVVPVQVIADLIELPQPKVEPTPPPPAPQPTPKPQPVVRQTPRPQPTPLPVAVADPAPSEHAPIVPAPVPPAPAEPSPAPARPAEPAVPAVQLPSSTADYLNNPAPAYPPLSRRLGEQGRVVVRVLIGTDGTASQAEIRSSSGFERLDQAALQTVLKWRYVPGKRAGVPEAMWFNVPINFVLE</sequence>
<gene>
    <name evidence="13" type="ORF">ACFQNJ_07435</name>
</gene>
<dbReference type="NCBIfam" id="TIGR01352">
    <property type="entry name" value="tonB_Cterm"/>
    <property type="match status" value="1"/>
</dbReference>
<dbReference type="PRINTS" id="PR01374">
    <property type="entry name" value="TONBPROTEIN"/>
</dbReference>
<accession>A0ABW2R8E8</accession>
<dbReference type="EMBL" id="JBHTBX010000004">
    <property type="protein sequence ID" value="MFC7434341.1"/>
    <property type="molecule type" value="Genomic_DNA"/>
</dbReference>
<keyword evidence="5 10" id="KW-0997">Cell inner membrane</keyword>
<dbReference type="Gene3D" id="3.30.1150.10">
    <property type="match status" value="1"/>
</dbReference>
<dbReference type="PROSITE" id="PS52015">
    <property type="entry name" value="TONB_CTD"/>
    <property type="match status" value="1"/>
</dbReference>
<dbReference type="InterPro" id="IPR037682">
    <property type="entry name" value="TonB_C"/>
</dbReference>
<keyword evidence="7 10" id="KW-0653">Protein transport</keyword>
<dbReference type="PANTHER" id="PTHR33446:SF2">
    <property type="entry name" value="PROTEIN TONB"/>
    <property type="match status" value="1"/>
</dbReference>
<evidence type="ECO:0000256" key="6">
    <source>
        <dbReference type="ARBA" id="ARBA00022692"/>
    </source>
</evidence>
<evidence type="ECO:0000256" key="9">
    <source>
        <dbReference type="ARBA" id="ARBA00023136"/>
    </source>
</evidence>
<evidence type="ECO:0000256" key="11">
    <source>
        <dbReference type="SAM" id="MobiDB-lite"/>
    </source>
</evidence>
<feature type="domain" description="TonB C-terminal" evidence="12">
    <location>
        <begin position="148"/>
        <end position="238"/>
    </location>
</feature>
<keyword evidence="10" id="KW-0735">Signal-anchor</keyword>
<comment type="function">
    <text evidence="10">Interacts with outer membrane receptor proteins that carry out high-affinity binding and energy dependent uptake into the periplasmic space of specific substrates. It could act to transduce energy from the cytoplasmic membrane to specific energy-requiring processes in the outer membrane, resulting in the release into the periplasm of ligands bound by these outer membrane proteins.</text>
</comment>
<organism evidence="13 14">
    <name type="scientific">Hydrogenophaga bisanensis</name>
    <dbReference type="NCBI Taxonomy" id="439611"/>
    <lineage>
        <taxon>Bacteria</taxon>
        <taxon>Pseudomonadati</taxon>
        <taxon>Pseudomonadota</taxon>
        <taxon>Betaproteobacteria</taxon>
        <taxon>Burkholderiales</taxon>
        <taxon>Comamonadaceae</taxon>
        <taxon>Hydrogenophaga</taxon>
    </lineage>
</organism>
<name>A0ABW2R8E8_9BURK</name>
<dbReference type="PANTHER" id="PTHR33446">
    <property type="entry name" value="PROTEIN TONB-RELATED"/>
    <property type="match status" value="1"/>
</dbReference>
<keyword evidence="3 10" id="KW-0813">Transport</keyword>
<keyword evidence="9 10" id="KW-0472">Membrane</keyword>
<evidence type="ECO:0000256" key="7">
    <source>
        <dbReference type="ARBA" id="ARBA00022927"/>
    </source>
</evidence>
<evidence type="ECO:0000256" key="2">
    <source>
        <dbReference type="ARBA" id="ARBA00006555"/>
    </source>
</evidence>
<feature type="compositionally biased region" description="Pro residues" evidence="11">
    <location>
        <begin position="120"/>
        <end position="138"/>
    </location>
</feature>
<evidence type="ECO:0000256" key="1">
    <source>
        <dbReference type="ARBA" id="ARBA00004383"/>
    </source>
</evidence>
<dbReference type="SUPFAM" id="SSF74653">
    <property type="entry name" value="TolA/TonB C-terminal domain"/>
    <property type="match status" value="1"/>
</dbReference>
<evidence type="ECO:0000256" key="4">
    <source>
        <dbReference type="ARBA" id="ARBA00022475"/>
    </source>
</evidence>
<feature type="transmembrane region" description="Helical" evidence="10">
    <location>
        <begin position="28"/>
        <end position="45"/>
    </location>
</feature>
<dbReference type="InterPro" id="IPR051045">
    <property type="entry name" value="TonB-dependent_transducer"/>
</dbReference>
<evidence type="ECO:0000256" key="8">
    <source>
        <dbReference type="ARBA" id="ARBA00022989"/>
    </source>
</evidence>
<comment type="similarity">
    <text evidence="2 10">Belongs to the TonB family.</text>
</comment>
<evidence type="ECO:0000259" key="12">
    <source>
        <dbReference type="PROSITE" id="PS52015"/>
    </source>
</evidence>
<proteinExistence type="inferred from homology"/>
<dbReference type="Pfam" id="PF03544">
    <property type="entry name" value="TonB_C"/>
    <property type="match status" value="1"/>
</dbReference>
<keyword evidence="14" id="KW-1185">Reference proteome</keyword>
<evidence type="ECO:0000256" key="5">
    <source>
        <dbReference type="ARBA" id="ARBA00022519"/>
    </source>
</evidence>
<keyword evidence="6 10" id="KW-0812">Transmembrane</keyword>
<comment type="subcellular location">
    <subcellularLocation>
        <location evidence="1 10">Cell inner membrane</location>
        <topology evidence="1 10">Single-pass membrane protein</topology>
        <orientation evidence="1 10">Periplasmic side</orientation>
    </subcellularLocation>
</comment>
<keyword evidence="8 10" id="KW-1133">Transmembrane helix</keyword>
<keyword evidence="4 10" id="KW-1003">Cell membrane</keyword>
<evidence type="ECO:0000313" key="14">
    <source>
        <dbReference type="Proteomes" id="UP001596495"/>
    </source>
</evidence>
<reference evidence="14" key="1">
    <citation type="journal article" date="2019" name="Int. J. Syst. Evol. Microbiol.">
        <title>The Global Catalogue of Microorganisms (GCM) 10K type strain sequencing project: providing services to taxonomists for standard genome sequencing and annotation.</title>
        <authorList>
            <consortium name="The Broad Institute Genomics Platform"/>
            <consortium name="The Broad Institute Genome Sequencing Center for Infectious Disease"/>
            <person name="Wu L."/>
            <person name="Ma J."/>
        </authorList>
    </citation>
    <scope>NUCLEOTIDE SEQUENCE [LARGE SCALE GENOMIC DNA]</scope>
    <source>
        <strain evidence="14">CCUG 54518</strain>
    </source>
</reference>
<evidence type="ECO:0000256" key="3">
    <source>
        <dbReference type="ARBA" id="ARBA00022448"/>
    </source>
</evidence>
<dbReference type="InterPro" id="IPR006260">
    <property type="entry name" value="TonB/TolA_C"/>
</dbReference>
<feature type="region of interest" description="Disordered" evidence="11">
    <location>
        <begin position="71"/>
        <end position="143"/>
    </location>
</feature>
<dbReference type="InterPro" id="IPR003538">
    <property type="entry name" value="TonB"/>
</dbReference>
<dbReference type="Proteomes" id="UP001596495">
    <property type="component" value="Unassembled WGS sequence"/>
</dbReference>